<dbReference type="GeneID" id="14868597"/>
<dbReference type="InterPro" id="IPR017782">
    <property type="entry name" value="Hydroxyacylglutathione_Hdrlase"/>
</dbReference>
<dbReference type="PANTHER" id="PTHR11935">
    <property type="entry name" value="BETA LACTAMASE DOMAIN"/>
    <property type="match status" value="1"/>
</dbReference>
<dbReference type="GO" id="GO:0004416">
    <property type="term" value="F:hydroxyacylglutathione hydrolase activity"/>
    <property type="evidence" value="ECO:0007669"/>
    <property type="project" value="UniProtKB-EC"/>
</dbReference>
<dbReference type="InterPro" id="IPR032282">
    <property type="entry name" value="HAGH_C"/>
</dbReference>
<evidence type="ECO:0000256" key="1">
    <source>
        <dbReference type="ARBA" id="ARBA00001623"/>
    </source>
</evidence>
<dbReference type="AlphaFoldDB" id="F4Q6L5"/>
<keyword evidence="6" id="KW-0479">Metal-binding</keyword>
<dbReference type="FunFam" id="3.60.15.10:FF:000019">
    <property type="entry name" value="Hydroxyacylglutathione hydrolase, mitochondrial"/>
    <property type="match status" value="1"/>
</dbReference>
<dbReference type="InterPro" id="IPR001279">
    <property type="entry name" value="Metallo-B-lactamas"/>
</dbReference>
<organism evidence="11 12">
    <name type="scientific">Cavenderia fasciculata</name>
    <name type="common">Slime mold</name>
    <name type="synonym">Dictyostelium fasciculatum</name>
    <dbReference type="NCBI Taxonomy" id="261658"/>
    <lineage>
        <taxon>Eukaryota</taxon>
        <taxon>Amoebozoa</taxon>
        <taxon>Evosea</taxon>
        <taxon>Eumycetozoa</taxon>
        <taxon>Dictyostelia</taxon>
        <taxon>Acytosteliales</taxon>
        <taxon>Cavenderiaceae</taxon>
        <taxon>Cavenderia</taxon>
    </lineage>
</organism>
<dbReference type="RefSeq" id="XP_004354925.1">
    <property type="nucleotide sequence ID" value="XM_004354873.1"/>
</dbReference>
<evidence type="ECO:0000256" key="2">
    <source>
        <dbReference type="ARBA" id="ARBA00001947"/>
    </source>
</evidence>
<dbReference type="EMBL" id="GL883023">
    <property type="protein sequence ID" value="EGG16525.1"/>
    <property type="molecule type" value="Genomic_DNA"/>
</dbReference>
<keyword evidence="8" id="KW-0862">Zinc</keyword>
<evidence type="ECO:0000256" key="6">
    <source>
        <dbReference type="ARBA" id="ARBA00022723"/>
    </source>
</evidence>
<evidence type="ECO:0000256" key="7">
    <source>
        <dbReference type="ARBA" id="ARBA00022801"/>
    </source>
</evidence>
<dbReference type="Pfam" id="PF00753">
    <property type="entry name" value="Lactamase_B"/>
    <property type="match status" value="1"/>
</dbReference>
<dbReference type="Pfam" id="PF16123">
    <property type="entry name" value="HAGH_C"/>
    <property type="match status" value="1"/>
</dbReference>
<comment type="cofactor">
    <cofactor evidence="2">
        <name>Zn(2+)</name>
        <dbReference type="ChEBI" id="CHEBI:29105"/>
    </cofactor>
</comment>
<dbReference type="EC" id="3.1.2.6" evidence="5"/>
<evidence type="ECO:0000313" key="12">
    <source>
        <dbReference type="Proteomes" id="UP000007797"/>
    </source>
</evidence>
<evidence type="ECO:0000313" key="11">
    <source>
        <dbReference type="EMBL" id="EGG16525.1"/>
    </source>
</evidence>
<gene>
    <name evidence="11" type="primary">gloB1</name>
    <name evidence="11" type="ORF">DFA_09069</name>
</gene>
<feature type="domain" description="Metallo-beta-lactamase" evidence="10">
    <location>
        <begin position="11"/>
        <end position="172"/>
    </location>
</feature>
<protein>
    <recommendedName>
        <fullName evidence="5">hydroxyacylglutathione hydrolase</fullName>
        <ecNumber evidence="5">3.1.2.6</ecNumber>
    </recommendedName>
    <alternativeName>
        <fullName evidence="9">Glyoxalase II</fullName>
    </alternativeName>
</protein>
<dbReference type="InterPro" id="IPR035680">
    <property type="entry name" value="Clx_II_MBL"/>
</dbReference>
<dbReference type="PANTHER" id="PTHR11935:SF94">
    <property type="entry name" value="TENZING NORGAY, ISOFORM C"/>
    <property type="match status" value="1"/>
</dbReference>
<evidence type="ECO:0000256" key="4">
    <source>
        <dbReference type="ARBA" id="ARBA00006759"/>
    </source>
</evidence>
<evidence type="ECO:0000256" key="5">
    <source>
        <dbReference type="ARBA" id="ARBA00011917"/>
    </source>
</evidence>
<evidence type="ECO:0000256" key="8">
    <source>
        <dbReference type="ARBA" id="ARBA00022833"/>
    </source>
</evidence>
<dbReference type="HAMAP" id="MF_01374">
    <property type="entry name" value="Glyoxalase_2"/>
    <property type="match status" value="1"/>
</dbReference>
<dbReference type="PIRSF" id="PIRSF005457">
    <property type="entry name" value="Glx"/>
    <property type="match status" value="1"/>
</dbReference>
<dbReference type="InterPro" id="IPR036866">
    <property type="entry name" value="RibonucZ/Hydroxyglut_hydro"/>
</dbReference>
<comment type="similarity">
    <text evidence="4">Belongs to the metallo-beta-lactamase superfamily. Glyoxalase II family.</text>
</comment>
<dbReference type="NCBIfam" id="TIGR03413">
    <property type="entry name" value="GSH_gloB"/>
    <property type="match status" value="1"/>
</dbReference>
<reference evidence="12" key="1">
    <citation type="journal article" date="2011" name="Genome Res.">
        <title>Phylogeny-wide analysis of social amoeba genomes highlights ancient origins for complex intercellular communication.</title>
        <authorList>
            <person name="Heidel A.J."/>
            <person name="Lawal H.M."/>
            <person name="Felder M."/>
            <person name="Schilde C."/>
            <person name="Helps N.R."/>
            <person name="Tunggal B."/>
            <person name="Rivero F."/>
            <person name="John U."/>
            <person name="Schleicher M."/>
            <person name="Eichinger L."/>
            <person name="Platzer M."/>
            <person name="Noegel A.A."/>
            <person name="Schaap P."/>
            <person name="Gloeckner G."/>
        </authorList>
    </citation>
    <scope>NUCLEOTIDE SEQUENCE [LARGE SCALE GENOMIC DNA]</scope>
    <source>
        <strain evidence="12">SH3</strain>
    </source>
</reference>
<proteinExistence type="inferred from homology"/>
<dbReference type="SMART" id="SM00849">
    <property type="entry name" value="Lactamase_B"/>
    <property type="match status" value="1"/>
</dbReference>
<keyword evidence="7 11" id="KW-0378">Hydrolase</keyword>
<evidence type="ECO:0000256" key="3">
    <source>
        <dbReference type="ARBA" id="ARBA00004963"/>
    </source>
</evidence>
<name>F4Q6L5_CACFS</name>
<dbReference type="OMA" id="NYIWLLQ"/>
<comment type="catalytic activity">
    <reaction evidence="1">
        <text>an S-(2-hydroxyacyl)glutathione + H2O = a 2-hydroxy carboxylate + glutathione + H(+)</text>
        <dbReference type="Rhea" id="RHEA:21864"/>
        <dbReference type="ChEBI" id="CHEBI:15377"/>
        <dbReference type="ChEBI" id="CHEBI:15378"/>
        <dbReference type="ChEBI" id="CHEBI:57925"/>
        <dbReference type="ChEBI" id="CHEBI:58896"/>
        <dbReference type="ChEBI" id="CHEBI:71261"/>
        <dbReference type="EC" id="3.1.2.6"/>
    </reaction>
</comment>
<dbReference type="STRING" id="1054147.F4Q6L5"/>
<comment type="pathway">
    <text evidence="3">Secondary metabolite metabolism; methylglyoxal degradation; (R)-lactate from methylglyoxal: step 2/2.</text>
</comment>
<evidence type="ECO:0000256" key="9">
    <source>
        <dbReference type="ARBA" id="ARBA00031044"/>
    </source>
</evidence>
<sequence>MKVIVVPILSDNYSYLLVDETTNKAAAIDCAEPNKVVEAAKQHNVEITSILSTHHHWDHAGGNKQMKELLNNHSLPVIGGDDRIESITQKVNNNETIKVGALNVKVFSSPAHTTGHVLYYVEDEKERNLFTGDTLFIGGCGRLFEGDPTQMYDALYRVIGQLPEDTKLWVGHEYTVNNLLFAKSLEPDNQDINQMLEWSKQQRTNNLPTIPSTIAKERTFNPFMRVHLNGIFNGIDYSSSSPQQILGQIRKLKDNFKI</sequence>
<dbReference type="Proteomes" id="UP000007797">
    <property type="component" value="Unassembled WGS sequence"/>
</dbReference>
<accession>F4Q6L5</accession>
<dbReference type="Gene3D" id="3.60.15.10">
    <property type="entry name" value="Ribonuclease Z/Hydroxyacylglutathione hydrolase-like"/>
    <property type="match status" value="1"/>
</dbReference>
<keyword evidence="12" id="KW-1185">Reference proteome</keyword>
<dbReference type="SUPFAM" id="SSF56281">
    <property type="entry name" value="Metallo-hydrolase/oxidoreductase"/>
    <property type="match status" value="1"/>
</dbReference>
<dbReference type="OrthoDB" id="515692at2759"/>
<dbReference type="GO" id="GO:0046872">
    <property type="term" value="F:metal ion binding"/>
    <property type="evidence" value="ECO:0007669"/>
    <property type="project" value="UniProtKB-KW"/>
</dbReference>
<dbReference type="CDD" id="cd07723">
    <property type="entry name" value="hydroxyacylglutathione_hydrolase_MBL-fold"/>
    <property type="match status" value="1"/>
</dbReference>
<evidence type="ECO:0000259" key="10">
    <source>
        <dbReference type="SMART" id="SM00849"/>
    </source>
</evidence>
<dbReference type="KEGG" id="dfa:DFA_09069"/>
<dbReference type="GO" id="GO:0019243">
    <property type="term" value="P:methylglyoxal catabolic process to D-lactate via S-lactoyl-glutathione"/>
    <property type="evidence" value="ECO:0007669"/>
    <property type="project" value="InterPro"/>
</dbReference>